<evidence type="ECO:0000313" key="3">
    <source>
        <dbReference type="Proteomes" id="UP000294927"/>
    </source>
</evidence>
<sequence>MTDTVNGIGVSGPIAEFLRTRLGQDVPPDKDLFADGLVSSMFAMELVVHLESTFDIAITGSDLKMRNFRTIESMTALVIRLREEPGHD</sequence>
<dbReference type="RefSeq" id="WP_133905252.1">
    <property type="nucleotide sequence ID" value="NZ_SOCP01000009.1"/>
</dbReference>
<dbReference type="Pfam" id="PF00550">
    <property type="entry name" value="PP-binding"/>
    <property type="match status" value="1"/>
</dbReference>
<dbReference type="EMBL" id="SOCP01000009">
    <property type="protein sequence ID" value="TDV47971.1"/>
    <property type="molecule type" value="Genomic_DNA"/>
</dbReference>
<proteinExistence type="predicted"/>
<feature type="domain" description="Carrier" evidence="1">
    <location>
        <begin position="4"/>
        <end position="82"/>
    </location>
</feature>
<keyword evidence="3" id="KW-1185">Reference proteome</keyword>
<gene>
    <name evidence="2" type="ORF">CLV71_109206</name>
</gene>
<dbReference type="Proteomes" id="UP000294927">
    <property type="component" value="Unassembled WGS sequence"/>
</dbReference>
<dbReference type="Gene3D" id="1.10.1200.10">
    <property type="entry name" value="ACP-like"/>
    <property type="match status" value="1"/>
</dbReference>
<dbReference type="OrthoDB" id="677810at2"/>
<evidence type="ECO:0000313" key="2">
    <source>
        <dbReference type="EMBL" id="TDV47971.1"/>
    </source>
</evidence>
<dbReference type="AlphaFoldDB" id="A0A4V3FSL6"/>
<dbReference type="SUPFAM" id="SSF47336">
    <property type="entry name" value="ACP-like"/>
    <property type="match status" value="1"/>
</dbReference>
<comment type="caution">
    <text evidence="2">The sequence shown here is derived from an EMBL/GenBank/DDBJ whole genome shotgun (WGS) entry which is preliminary data.</text>
</comment>
<reference evidence="2 3" key="1">
    <citation type="submission" date="2019-03" db="EMBL/GenBank/DDBJ databases">
        <title>Genomic Encyclopedia of Archaeal and Bacterial Type Strains, Phase II (KMG-II): from individual species to whole genera.</title>
        <authorList>
            <person name="Goeker M."/>
        </authorList>
    </citation>
    <scope>NUCLEOTIDE SEQUENCE [LARGE SCALE GENOMIC DNA]</scope>
    <source>
        <strain evidence="2 3">DSM 45499</strain>
    </source>
</reference>
<evidence type="ECO:0000259" key="1">
    <source>
        <dbReference type="PROSITE" id="PS50075"/>
    </source>
</evidence>
<name>A0A4V3FSL6_9PSEU</name>
<dbReference type="InterPro" id="IPR036736">
    <property type="entry name" value="ACP-like_sf"/>
</dbReference>
<accession>A0A4V3FSL6</accession>
<organism evidence="2 3">
    <name type="scientific">Actinophytocola oryzae</name>
    <dbReference type="NCBI Taxonomy" id="502181"/>
    <lineage>
        <taxon>Bacteria</taxon>
        <taxon>Bacillati</taxon>
        <taxon>Actinomycetota</taxon>
        <taxon>Actinomycetes</taxon>
        <taxon>Pseudonocardiales</taxon>
        <taxon>Pseudonocardiaceae</taxon>
    </lineage>
</organism>
<dbReference type="InterPro" id="IPR009081">
    <property type="entry name" value="PP-bd_ACP"/>
</dbReference>
<dbReference type="PROSITE" id="PS50075">
    <property type="entry name" value="CARRIER"/>
    <property type="match status" value="1"/>
</dbReference>
<protein>
    <submittedName>
        <fullName evidence="2">Methoxymalonate biosynthesis acyl carrier protein</fullName>
    </submittedName>
</protein>